<proteinExistence type="predicted"/>
<organism evidence="1">
    <name type="scientific">Tanacetum cinerariifolium</name>
    <name type="common">Dalmatian daisy</name>
    <name type="synonym">Chrysanthemum cinerariifolium</name>
    <dbReference type="NCBI Taxonomy" id="118510"/>
    <lineage>
        <taxon>Eukaryota</taxon>
        <taxon>Viridiplantae</taxon>
        <taxon>Streptophyta</taxon>
        <taxon>Embryophyta</taxon>
        <taxon>Tracheophyta</taxon>
        <taxon>Spermatophyta</taxon>
        <taxon>Magnoliopsida</taxon>
        <taxon>eudicotyledons</taxon>
        <taxon>Gunneridae</taxon>
        <taxon>Pentapetalae</taxon>
        <taxon>asterids</taxon>
        <taxon>campanulids</taxon>
        <taxon>Asterales</taxon>
        <taxon>Asteraceae</taxon>
        <taxon>Asteroideae</taxon>
        <taxon>Anthemideae</taxon>
        <taxon>Anthemidinae</taxon>
        <taxon>Tanacetum</taxon>
    </lineage>
</organism>
<protein>
    <submittedName>
        <fullName evidence="1">Uncharacterized protein</fullName>
    </submittedName>
</protein>
<sequence length="18" mass="1937">ELCSRSLFSATAGLGRRL</sequence>
<accession>A0A699QFN1</accession>
<gene>
    <name evidence="1" type="ORF">Tci_832451</name>
</gene>
<name>A0A699QFN1_TANCI</name>
<comment type="caution">
    <text evidence="1">The sequence shown here is derived from an EMBL/GenBank/DDBJ whole genome shotgun (WGS) entry which is preliminary data.</text>
</comment>
<dbReference type="AlphaFoldDB" id="A0A699QFN1"/>
<dbReference type="EMBL" id="BKCJ010985598">
    <property type="protein sequence ID" value="GFC60481.1"/>
    <property type="molecule type" value="Genomic_DNA"/>
</dbReference>
<evidence type="ECO:0000313" key="1">
    <source>
        <dbReference type="EMBL" id="GFC60481.1"/>
    </source>
</evidence>
<reference evidence="1" key="1">
    <citation type="journal article" date="2019" name="Sci. Rep.">
        <title>Draft genome of Tanacetum cinerariifolium, the natural source of mosquito coil.</title>
        <authorList>
            <person name="Yamashiro T."/>
            <person name="Shiraishi A."/>
            <person name="Satake H."/>
            <person name="Nakayama K."/>
        </authorList>
    </citation>
    <scope>NUCLEOTIDE SEQUENCE</scope>
</reference>
<feature type="non-terminal residue" evidence="1">
    <location>
        <position position="1"/>
    </location>
</feature>